<dbReference type="Proteomes" id="UP001302602">
    <property type="component" value="Unassembled WGS sequence"/>
</dbReference>
<dbReference type="AlphaFoldDB" id="A0AAN6Z1R7"/>
<sequence length="98" mass="10486">MWNESLDCFAGVFPVAGFAGLVAPVRTLVQAVFLTICSSVSNILHDKVQNIIGGNMHTPVTCTCLPSGPGATLCEVLSWQSETAELFIDWIYDILAGL</sequence>
<evidence type="ECO:0000313" key="2">
    <source>
        <dbReference type="Proteomes" id="UP001302602"/>
    </source>
</evidence>
<gene>
    <name evidence="1" type="ORF">N657DRAFT_492934</name>
</gene>
<dbReference type="RefSeq" id="XP_062645937.1">
    <property type="nucleotide sequence ID" value="XM_062787642.1"/>
</dbReference>
<reference evidence="1" key="1">
    <citation type="journal article" date="2023" name="Mol. Phylogenet. Evol.">
        <title>Genome-scale phylogeny and comparative genomics of the fungal order Sordariales.</title>
        <authorList>
            <person name="Hensen N."/>
            <person name="Bonometti L."/>
            <person name="Westerberg I."/>
            <person name="Brannstrom I.O."/>
            <person name="Guillou S."/>
            <person name="Cros-Aarteil S."/>
            <person name="Calhoun S."/>
            <person name="Haridas S."/>
            <person name="Kuo A."/>
            <person name="Mondo S."/>
            <person name="Pangilinan J."/>
            <person name="Riley R."/>
            <person name="LaButti K."/>
            <person name="Andreopoulos B."/>
            <person name="Lipzen A."/>
            <person name="Chen C."/>
            <person name="Yan M."/>
            <person name="Daum C."/>
            <person name="Ng V."/>
            <person name="Clum A."/>
            <person name="Steindorff A."/>
            <person name="Ohm R.A."/>
            <person name="Martin F."/>
            <person name="Silar P."/>
            <person name="Natvig D.O."/>
            <person name="Lalanne C."/>
            <person name="Gautier V."/>
            <person name="Ament-Velasquez S.L."/>
            <person name="Kruys A."/>
            <person name="Hutchinson M.I."/>
            <person name="Powell A.J."/>
            <person name="Barry K."/>
            <person name="Miller A.N."/>
            <person name="Grigoriev I.V."/>
            <person name="Debuchy R."/>
            <person name="Gladieux P."/>
            <person name="Hiltunen Thoren M."/>
            <person name="Johannesson H."/>
        </authorList>
    </citation>
    <scope>NUCLEOTIDE SEQUENCE</scope>
    <source>
        <strain evidence="1">CBS 731.68</strain>
    </source>
</reference>
<proteinExistence type="predicted"/>
<dbReference type="EMBL" id="MU853231">
    <property type="protein sequence ID" value="KAK4122166.1"/>
    <property type="molecule type" value="Genomic_DNA"/>
</dbReference>
<keyword evidence="2" id="KW-1185">Reference proteome</keyword>
<protein>
    <submittedName>
        <fullName evidence="1">Uncharacterized protein</fullName>
    </submittedName>
</protein>
<dbReference type="GeneID" id="87824412"/>
<comment type="caution">
    <text evidence="1">The sequence shown here is derived from an EMBL/GenBank/DDBJ whole genome shotgun (WGS) entry which is preliminary data.</text>
</comment>
<accession>A0AAN6Z1R7</accession>
<organism evidence="1 2">
    <name type="scientific">Parathielavia appendiculata</name>
    <dbReference type="NCBI Taxonomy" id="2587402"/>
    <lineage>
        <taxon>Eukaryota</taxon>
        <taxon>Fungi</taxon>
        <taxon>Dikarya</taxon>
        <taxon>Ascomycota</taxon>
        <taxon>Pezizomycotina</taxon>
        <taxon>Sordariomycetes</taxon>
        <taxon>Sordariomycetidae</taxon>
        <taxon>Sordariales</taxon>
        <taxon>Chaetomiaceae</taxon>
        <taxon>Parathielavia</taxon>
    </lineage>
</organism>
<name>A0AAN6Z1R7_9PEZI</name>
<reference evidence="1" key="2">
    <citation type="submission" date="2023-05" db="EMBL/GenBank/DDBJ databases">
        <authorList>
            <consortium name="Lawrence Berkeley National Laboratory"/>
            <person name="Steindorff A."/>
            <person name="Hensen N."/>
            <person name="Bonometti L."/>
            <person name="Westerberg I."/>
            <person name="Brannstrom I.O."/>
            <person name="Guillou S."/>
            <person name="Cros-Aarteil S."/>
            <person name="Calhoun S."/>
            <person name="Haridas S."/>
            <person name="Kuo A."/>
            <person name="Mondo S."/>
            <person name="Pangilinan J."/>
            <person name="Riley R."/>
            <person name="Labutti K."/>
            <person name="Andreopoulos B."/>
            <person name="Lipzen A."/>
            <person name="Chen C."/>
            <person name="Yanf M."/>
            <person name="Daum C."/>
            <person name="Ng V."/>
            <person name="Clum A."/>
            <person name="Ohm R."/>
            <person name="Martin F."/>
            <person name="Silar P."/>
            <person name="Natvig D."/>
            <person name="Lalanne C."/>
            <person name="Gautier V."/>
            <person name="Ament-Velasquez S.L."/>
            <person name="Kruys A."/>
            <person name="Hutchinson M.I."/>
            <person name="Powell A.J."/>
            <person name="Barry K."/>
            <person name="Miller A.N."/>
            <person name="Grigoriev I.V."/>
            <person name="Debuchy R."/>
            <person name="Gladieux P."/>
            <person name="Thoren M.H."/>
            <person name="Johannesson H."/>
        </authorList>
    </citation>
    <scope>NUCLEOTIDE SEQUENCE</scope>
    <source>
        <strain evidence="1">CBS 731.68</strain>
    </source>
</reference>
<evidence type="ECO:0000313" key="1">
    <source>
        <dbReference type="EMBL" id="KAK4122166.1"/>
    </source>
</evidence>